<evidence type="ECO:0000313" key="2">
    <source>
        <dbReference type="EMBL" id="KKM72949.1"/>
    </source>
</evidence>
<dbReference type="InterPro" id="IPR039561">
    <property type="entry name" value="Peptidase_M15C"/>
</dbReference>
<organism evidence="2">
    <name type="scientific">marine sediment metagenome</name>
    <dbReference type="NCBI Taxonomy" id="412755"/>
    <lineage>
        <taxon>unclassified sequences</taxon>
        <taxon>metagenomes</taxon>
        <taxon>ecological metagenomes</taxon>
    </lineage>
</organism>
<dbReference type="EMBL" id="LAZR01009381">
    <property type="protein sequence ID" value="KKM72949.1"/>
    <property type="molecule type" value="Genomic_DNA"/>
</dbReference>
<dbReference type="Gene3D" id="3.30.1380.10">
    <property type="match status" value="1"/>
</dbReference>
<protein>
    <recommendedName>
        <fullName evidence="1">Peptidase M15C domain-containing protein</fullName>
    </recommendedName>
</protein>
<accession>A0A0F9JT01</accession>
<dbReference type="InterPro" id="IPR009045">
    <property type="entry name" value="Zn_M74/Hedgehog-like"/>
</dbReference>
<dbReference type="Pfam" id="PF13539">
    <property type="entry name" value="Peptidase_M15_4"/>
    <property type="match status" value="1"/>
</dbReference>
<reference evidence="2" key="1">
    <citation type="journal article" date="2015" name="Nature">
        <title>Complex archaea that bridge the gap between prokaryotes and eukaryotes.</title>
        <authorList>
            <person name="Spang A."/>
            <person name="Saw J.H."/>
            <person name="Jorgensen S.L."/>
            <person name="Zaremba-Niedzwiedzka K."/>
            <person name="Martijn J."/>
            <person name="Lind A.E."/>
            <person name="van Eijk R."/>
            <person name="Schleper C."/>
            <person name="Guy L."/>
            <person name="Ettema T.J."/>
        </authorList>
    </citation>
    <scope>NUCLEOTIDE SEQUENCE</scope>
</reference>
<gene>
    <name evidence="2" type="ORF">LCGC14_1415450</name>
</gene>
<comment type="caution">
    <text evidence="2">The sequence shown here is derived from an EMBL/GenBank/DDBJ whole genome shotgun (WGS) entry which is preliminary data.</text>
</comment>
<evidence type="ECO:0000259" key="1">
    <source>
        <dbReference type="Pfam" id="PF13539"/>
    </source>
</evidence>
<name>A0A0F9JT01_9ZZZZ</name>
<feature type="domain" description="Peptidase M15C" evidence="1">
    <location>
        <begin position="39"/>
        <end position="95"/>
    </location>
</feature>
<proteinExistence type="predicted"/>
<dbReference type="AlphaFoldDB" id="A0A0F9JT01"/>
<sequence>MSPRQRQCLFARCVVRLLLHAELLGFEYNLGNTITPRDNPRSNHPRKRAIDINLYIDGDYQRTTEAHQPLGDFWESLDPRCRWGGRYEDGNHYEMTARPWR</sequence>